<evidence type="ECO:0000313" key="1">
    <source>
        <dbReference type="Proteomes" id="UP000322000"/>
    </source>
</evidence>
<gene>
    <name evidence="2" type="primary">LOC113503829</name>
</gene>
<name>A0A7E5WLW2_TRINI</name>
<dbReference type="InParanoid" id="A0A7E5WLW2"/>
<dbReference type="KEGG" id="tnl:113503829"/>
<protein>
    <submittedName>
        <fullName evidence="2">Uncharacterized protein LOC113503829 isoform X1</fullName>
    </submittedName>
</protein>
<dbReference type="Proteomes" id="UP000322000">
    <property type="component" value="Chromosome 20"/>
</dbReference>
<evidence type="ECO:0000313" key="2">
    <source>
        <dbReference type="RefSeq" id="XP_026741728.1"/>
    </source>
</evidence>
<dbReference type="RefSeq" id="XP_026741728.1">
    <property type="nucleotide sequence ID" value="XM_026885927.1"/>
</dbReference>
<accession>A0A7E5WLW2</accession>
<keyword evidence="1" id="KW-1185">Reference proteome</keyword>
<sequence length="114" mass="13496">MDPNQSFLFFSYQRPEQFDMENASTEFFQELMDEIIRITVFDYKALCAKMANAPIPESERELVNYMRAKYAMESKLVDGYLNKLQETMRDTPPGYIHAAIKQREREIREKLRAG</sequence>
<dbReference type="GeneID" id="113503829"/>
<dbReference type="AlphaFoldDB" id="A0A7E5WLW2"/>
<organism evidence="1 2">
    <name type="scientific">Trichoplusia ni</name>
    <name type="common">Cabbage looper</name>
    <dbReference type="NCBI Taxonomy" id="7111"/>
    <lineage>
        <taxon>Eukaryota</taxon>
        <taxon>Metazoa</taxon>
        <taxon>Ecdysozoa</taxon>
        <taxon>Arthropoda</taxon>
        <taxon>Hexapoda</taxon>
        <taxon>Insecta</taxon>
        <taxon>Pterygota</taxon>
        <taxon>Neoptera</taxon>
        <taxon>Endopterygota</taxon>
        <taxon>Lepidoptera</taxon>
        <taxon>Glossata</taxon>
        <taxon>Ditrysia</taxon>
        <taxon>Noctuoidea</taxon>
        <taxon>Noctuidae</taxon>
        <taxon>Plusiinae</taxon>
        <taxon>Trichoplusia</taxon>
    </lineage>
</organism>
<proteinExistence type="predicted"/>
<dbReference type="OrthoDB" id="7324553at2759"/>
<reference evidence="2" key="1">
    <citation type="submission" date="2025-08" db="UniProtKB">
        <authorList>
            <consortium name="RefSeq"/>
        </authorList>
    </citation>
    <scope>IDENTIFICATION</scope>
</reference>